<feature type="compositionally biased region" description="Pro residues" evidence="1">
    <location>
        <begin position="30"/>
        <end position="66"/>
    </location>
</feature>
<dbReference type="InterPro" id="IPR053118">
    <property type="entry name" value="HPI-Adhesin/Ser-rich"/>
</dbReference>
<reference evidence="2" key="1">
    <citation type="submission" date="2016-03" db="EMBL/GenBank/DDBJ databases">
        <title>Updated assembly of Pseudogymnoascus destructans, the fungus causing white-nose syndrome of bats.</title>
        <authorList>
            <person name="Palmer J.M."/>
            <person name="Drees K.P."/>
            <person name="Foster J.T."/>
            <person name="Lindner D.L."/>
        </authorList>
    </citation>
    <scope>NUCLEOTIDE SEQUENCE [LARGE SCALE GENOMIC DNA]</scope>
    <source>
        <strain evidence="2">20631-21</strain>
    </source>
</reference>
<protein>
    <submittedName>
        <fullName evidence="2">Uncharacterized protein</fullName>
    </submittedName>
</protein>
<dbReference type="PANTHER" id="PTHR36144">
    <property type="entry name" value="S-ANTIGEN PROTEIN"/>
    <property type="match status" value="1"/>
</dbReference>
<evidence type="ECO:0000313" key="2">
    <source>
        <dbReference type="EMBL" id="OAF60327.2"/>
    </source>
</evidence>
<dbReference type="GeneID" id="36286599"/>
<gene>
    <name evidence="2" type="ORF">VC83_03523</name>
</gene>
<dbReference type="OrthoDB" id="3440263at2759"/>
<dbReference type="PANTHER" id="PTHR36144:SF6">
    <property type="entry name" value="S-ANTIGEN PROTEIN"/>
    <property type="match status" value="1"/>
</dbReference>
<feature type="region of interest" description="Disordered" evidence="1">
    <location>
        <begin position="526"/>
        <end position="563"/>
    </location>
</feature>
<dbReference type="VEuPathDB" id="FungiDB:GMDG_03169"/>
<feature type="region of interest" description="Disordered" evidence="1">
    <location>
        <begin position="30"/>
        <end position="86"/>
    </location>
</feature>
<dbReference type="AlphaFoldDB" id="A0A177AE32"/>
<dbReference type="RefSeq" id="XP_024325608.1">
    <property type="nucleotide sequence ID" value="XM_024467169.1"/>
</dbReference>
<organism evidence="2">
    <name type="scientific">Pseudogymnoascus destructans</name>
    <dbReference type="NCBI Taxonomy" id="655981"/>
    <lineage>
        <taxon>Eukaryota</taxon>
        <taxon>Fungi</taxon>
        <taxon>Dikarya</taxon>
        <taxon>Ascomycota</taxon>
        <taxon>Pezizomycotina</taxon>
        <taxon>Leotiomycetes</taxon>
        <taxon>Thelebolales</taxon>
        <taxon>Thelebolaceae</taxon>
        <taxon>Pseudogymnoascus</taxon>
    </lineage>
</organism>
<accession>A0A177AE32</accession>
<dbReference type="EMBL" id="KV441391">
    <property type="protein sequence ID" value="OAF60327.2"/>
    <property type="molecule type" value="Genomic_DNA"/>
</dbReference>
<name>A0A177AE32_9PEZI</name>
<proteinExistence type="predicted"/>
<evidence type="ECO:0000256" key="1">
    <source>
        <dbReference type="SAM" id="MobiDB-lite"/>
    </source>
</evidence>
<feature type="compositionally biased region" description="Basic residues" evidence="1">
    <location>
        <begin position="76"/>
        <end position="86"/>
    </location>
</feature>
<sequence length="788" mass="88411">MDLRLFAYIEKLKNENEFLLPLPHPPQLPLPHPPQLPLPHPPQLPLPHPPQLPLPHPPQLPHPIPSKSPDSLQPTRHPKSIRRPKKKLWEKYGDDLRWHEGDNQARMVEDNQVRIVEDNQVQVVEDNQVRIVEDNQVQVVEDNQVRIVEDNQVQVVEDSQVRIVEDNQVQVVEDNQVRIVEDNQVQVVEDSQVRIVEDNQVQVVEDNQVRIVEDNQVQVVEDSQVRIVEDNQARNNEDFGNNDGGLNERIKLILRGISLADAQDPLETLRQCSKELGNTKPQNPLELIKNYSIISNHTKRLAERARKVHAFQELIFVSACEVLLKNGYKLEVIDELMKLCISDSSTKNLERLRGGARWFCSLVSSRNAAWEHRITEHLFNCALSVSQYSILYSNAKKSTPYVLKHLEGIPATGGQDDVVDAERVNNFTGPTAGGQDVNGQAQVRRNEASDAAGGIHDSELSSDFIYMCMPIFVQAVLGKRFSLLNISKALTFGEHYHTIEMEDRNPYITKKMEWLFDKYVSIRDEASPEPRKGKRKRTRNDSSLKGKSKGFRQAVHRESSAREPLASIEPICNNAIPFANQHEMEGGDSHHTIWDPSSTEAPLGPERIAVHNLVSGCPSPDGSVISALPSMSSEVDCRDDEPGVAVGNDSNQGSNQFGCVEYGQLDASQQLCGTVDAPILFPNNNPNTLNAGNDQLNNGDTYGLNTSAVDYNPHNLATFAFDYNNPHNLATFAFDFNNPQDLATSAFNYNNPHNLATSAFDYDNPQDLATFASNYNTAYNQPQSCPPH</sequence>
<dbReference type="Proteomes" id="UP000077154">
    <property type="component" value="Unassembled WGS sequence"/>
</dbReference>
<dbReference type="SUPFAM" id="SSF69349">
    <property type="entry name" value="Phage fibre proteins"/>
    <property type="match status" value="1"/>
</dbReference>